<dbReference type="Gene3D" id="3.30.70.100">
    <property type="match status" value="1"/>
</dbReference>
<evidence type="ECO:0000313" key="3">
    <source>
        <dbReference type="EMBL" id="MET3656924.1"/>
    </source>
</evidence>
<dbReference type="RefSeq" id="WP_082786565.1">
    <property type="nucleotide sequence ID" value="NZ_CP014616.1"/>
</dbReference>
<feature type="domain" description="HMA" evidence="2">
    <location>
        <begin position="1"/>
        <end position="58"/>
    </location>
</feature>
<evidence type="ECO:0000259" key="2">
    <source>
        <dbReference type="PROSITE" id="PS50846"/>
    </source>
</evidence>
<gene>
    <name evidence="3" type="ORF">ABIC55_002011</name>
</gene>
<protein>
    <submittedName>
        <fullName evidence="3">Copper chaperone</fullName>
    </submittedName>
</protein>
<comment type="caution">
    <text evidence="3">The sequence shown here is derived from an EMBL/GenBank/DDBJ whole genome shotgun (WGS) entry which is preliminary data.</text>
</comment>
<dbReference type="InterPro" id="IPR006121">
    <property type="entry name" value="HMA_dom"/>
</dbReference>
<reference evidence="3 4" key="1">
    <citation type="submission" date="2024-06" db="EMBL/GenBank/DDBJ databases">
        <title>Sorghum-associated microbial communities from plants grown in Nebraska, USA.</title>
        <authorList>
            <person name="Schachtman D."/>
        </authorList>
    </citation>
    <scope>NUCLEOTIDE SEQUENCE [LARGE SCALE GENOMIC DNA]</scope>
    <source>
        <strain evidence="3 4">1288</strain>
    </source>
</reference>
<dbReference type="EMBL" id="JBEPME010000002">
    <property type="protein sequence ID" value="MET3656924.1"/>
    <property type="molecule type" value="Genomic_DNA"/>
</dbReference>
<proteinExistence type="predicted"/>
<dbReference type="PROSITE" id="PS50846">
    <property type="entry name" value="HMA_2"/>
    <property type="match status" value="1"/>
</dbReference>
<evidence type="ECO:0000313" key="4">
    <source>
        <dbReference type="Proteomes" id="UP001549104"/>
    </source>
</evidence>
<dbReference type="Proteomes" id="UP001549104">
    <property type="component" value="Unassembled WGS sequence"/>
</dbReference>
<sequence>MRGLMQVQGMSCTSCVNSIEGGVGKLIGVSSVKVDVCGDEVVVEFDNAQRTEEGYNVI</sequence>
<accession>A0ABV2K764</accession>
<keyword evidence="1" id="KW-0479">Metal-binding</keyword>
<dbReference type="Pfam" id="PF00403">
    <property type="entry name" value="HMA"/>
    <property type="match status" value="1"/>
</dbReference>
<dbReference type="InterPro" id="IPR036163">
    <property type="entry name" value="HMA_dom_sf"/>
</dbReference>
<dbReference type="PROSITE" id="PS01047">
    <property type="entry name" value="HMA_1"/>
    <property type="match status" value="1"/>
</dbReference>
<keyword evidence="4" id="KW-1185">Reference proteome</keyword>
<evidence type="ECO:0000256" key="1">
    <source>
        <dbReference type="ARBA" id="ARBA00022723"/>
    </source>
</evidence>
<dbReference type="InterPro" id="IPR017969">
    <property type="entry name" value="Heavy-metal-associated_CS"/>
</dbReference>
<organism evidence="3 4">
    <name type="scientific">Sporosarcina psychrophila</name>
    <name type="common">Bacillus psychrophilus</name>
    <dbReference type="NCBI Taxonomy" id="1476"/>
    <lineage>
        <taxon>Bacteria</taxon>
        <taxon>Bacillati</taxon>
        <taxon>Bacillota</taxon>
        <taxon>Bacilli</taxon>
        <taxon>Bacillales</taxon>
        <taxon>Caryophanaceae</taxon>
        <taxon>Sporosarcina</taxon>
    </lineage>
</organism>
<dbReference type="SUPFAM" id="SSF55008">
    <property type="entry name" value="HMA, heavy metal-associated domain"/>
    <property type="match status" value="1"/>
</dbReference>
<name>A0ABV2K764_SPOPS</name>
<dbReference type="CDD" id="cd00371">
    <property type="entry name" value="HMA"/>
    <property type="match status" value="1"/>
</dbReference>